<dbReference type="InterPro" id="IPR036291">
    <property type="entry name" value="NAD(P)-bd_dom_sf"/>
</dbReference>
<keyword evidence="3" id="KW-1185">Reference proteome</keyword>
<comment type="caution">
    <text evidence="2">The sequence shown here is derived from an EMBL/GenBank/DDBJ whole genome shotgun (WGS) entry which is preliminary data.</text>
</comment>
<feature type="domain" description="NmrA-like" evidence="1">
    <location>
        <begin position="2"/>
        <end position="221"/>
    </location>
</feature>
<proteinExistence type="predicted"/>
<dbReference type="PANTHER" id="PTHR43162:SF1">
    <property type="entry name" value="PRESTALK A DIFFERENTIATION PROTEIN A"/>
    <property type="match status" value="1"/>
</dbReference>
<reference evidence="2 3" key="1">
    <citation type="submission" date="2021-11" db="EMBL/GenBank/DDBJ databases">
        <title>Draft genome sequence of Actinomycetospora sp. SF1 isolated from the rhizosphere soil.</title>
        <authorList>
            <person name="Duangmal K."/>
            <person name="Chantavorakit T."/>
        </authorList>
    </citation>
    <scope>NUCLEOTIDE SEQUENCE [LARGE SCALE GENOMIC DNA]</scope>
    <source>
        <strain evidence="2 3">TBRC 5722</strain>
    </source>
</reference>
<dbReference type="SUPFAM" id="SSF51735">
    <property type="entry name" value="NAD(P)-binding Rossmann-fold domains"/>
    <property type="match status" value="1"/>
</dbReference>
<dbReference type="RefSeq" id="WP_230729494.1">
    <property type="nucleotide sequence ID" value="NZ_JAJNDB010000001.1"/>
</dbReference>
<gene>
    <name evidence="2" type="ORF">LQ327_00340</name>
</gene>
<evidence type="ECO:0000259" key="1">
    <source>
        <dbReference type="Pfam" id="PF05368"/>
    </source>
</evidence>
<accession>A0ABS8P166</accession>
<protein>
    <submittedName>
        <fullName evidence="2">NAD(P)H-binding protein</fullName>
    </submittedName>
</protein>
<dbReference type="InterPro" id="IPR008030">
    <property type="entry name" value="NmrA-like"/>
</dbReference>
<sequence>MTVLVTGATGTVGSEVTAQLTAHGIEVRALIRHAADARVPAGVRTVEGELTDVEAMRAALDGVSGLFLLSPVTPEELTGTLLTLDLADRAGVRAIAYLSVIHADRFTEPPHFAAKGAAERMITDRGLPVTMLRPGYYDQNDLELRDALTGDGVYTPPLGRAGVLAVDVRDLAAVGVAALRERLDATSSLPPETLDVVAPELLTAETIAATWADLLARPVHYGGDDLDGFESSMAEAGAPPWMAHDMRLMMARFEVDGMAAAPGTDERLRALLGRPMRSYREFAADAVSAWAAAA</sequence>
<name>A0ABS8P166_9PSEU</name>
<dbReference type="Gene3D" id="3.40.50.720">
    <property type="entry name" value="NAD(P)-binding Rossmann-like Domain"/>
    <property type="match status" value="1"/>
</dbReference>
<dbReference type="Gene3D" id="3.90.25.10">
    <property type="entry name" value="UDP-galactose 4-epimerase, domain 1"/>
    <property type="match status" value="1"/>
</dbReference>
<dbReference type="InterPro" id="IPR051604">
    <property type="entry name" value="Ergot_Alk_Oxidoreductase"/>
</dbReference>
<dbReference type="Proteomes" id="UP001199469">
    <property type="component" value="Unassembled WGS sequence"/>
</dbReference>
<dbReference type="Pfam" id="PF05368">
    <property type="entry name" value="NmrA"/>
    <property type="match status" value="1"/>
</dbReference>
<evidence type="ECO:0000313" key="3">
    <source>
        <dbReference type="Proteomes" id="UP001199469"/>
    </source>
</evidence>
<dbReference type="PANTHER" id="PTHR43162">
    <property type="match status" value="1"/>
</dbReference>
<dbReference type="EMBL" id="JAJNDB010000001">
    <property type="protein sequence ID" value="MCD2191839.1"/>
    <property type="molecule type" value="Genomic_DNA"/>
</dbReference>
<organism evidence="2 3">
    <name type="scientific">Actinomycetospora endophytica</name>
    <dbReference type="NCBI Taxonomy" id="2291215"/>
    <lineage>
        <taxon>Bacteria</taxon>
        <taxon>Bacillati</taxon>
        <taxon>Actinomycetota</taxon>
        <taxon>Actinomycetes</taxon>
        <taxon>Pseudonocardiales</taxon>
        <taxon>Pseudonocardiaceae</taxon>
        <taxon>Actinomycetospora</taxon>
    </lineage>
</organism>
<evidence type="ECO:0000313" key="2">
    <source>
        <dbReference type="EMBL" id="MCD2191839.1"/>
    </source>
</evidence>